<proteinExistence type="predicted"/>
<reference evidence="1 3" key="1">
    <citation type="submission" date="2014-12" db="EMBL/GenBank/DDBJ databases">
        <title>Comparative genome analysis of Bacillus coagulans HM-08, Clostridium butyricum HM-68, Bacillus subtilis HM-66 and Bacillus licheniformis BL-09.</title>
        <authorList>
            <person name="Zhang H."/>
        </authorList>
    </citation>
    <scope>NUCLEOTIDE SEQUENCE [LARGE SCALE GENOMIC DNA]</scope>
    <source>
        <strain evidence="1 3">HM-66</strain>
    </source>
</reference>
<accession>A0A0D1LBE7</accession>
<dbReference type="EMBL" id="JAGFPW010000001">
    <property type="protein sequence ID" value="MBO3793241.1"/>
    <property type="molecule type" value="Genomic_DNA"/>
</dbReference>
<dbReference type="EMBL" id="JXBC01000001">
    <property type="protein sequence ID" value="KIU13226.1"/>
    <property type="molecule type" value="Genomic_DNA"/>
</dbReference>
<evidence type="ECO:0000313" key="2">
    <source>
        <dbReference type="EMBL" id="MBO3793241.1"/>
    </source>
</evidence>
<dbReference type="Proteomes" id="UP000032247">
    <property type="component" value="Unassembled WGS sequence"/>
</dbReference>
<dbReference type="PATRIC" id="fig|1423.169.peg.2175"/>
<dbReference type="Proteomes" id="UP000665181">
    <property type="component" value="Unassembled WGS sequence"/>
</dbReference>
<sequence length="79" mass="9496">MTFFEVEYTSDDYYDCYPHKVGIYPTFEKAMEKAIALSNGENPPAEIDIWQWELAKNEYNTTRNWHKNRHDDDFKEVAK</sequence>
<dbReference type="AlphaFoldDB" id="A0A0D1LBE7"/>
<evidence type="ECO:0000313" key="3">
    <source>
        <dbReference type="Proteomes" id="UP000032247"/>
    </source>
</evidence>
<evidence type="ECO:0000313" key="1">
    <source>
        <dbReference type="EMBL" id="KIU13226.1"/>
    </source>
</evidence>
<protein>
    <submittedName>
        <fullName evidence="1">Uncharacterized protein</fullName>
    </submittedName>
</protein>
<organism evidence="1 3">
    <name type="scientific">Bacillus subtilis</name>
    <dbReference type="NCBI Taxonomy" id="1423"/>
    <lineage>
        <taxon>Bacteria</taxon>
        <taxon>Bacillati</taxon>
        <taxon>Bacillota</taxon>
        <taxon>Bacilli</taxon>
        <taxon>Bacillales</taxon>
        <taxon>Bacillaceae</taxon>
        <taxon>Bacillus</taxon>
    </lineage>
</organism>
<comment type="caution">
    <text evidence="1">The sequence shown here is derived from an EMBL/GenBank/DDBJ whole genome shotgun (WGS) entry which is preliminary data.</text>
</comment>
<name>A0A0D1LBE7_BACIU</name>
<dbReference type="RefSeq" id="WP_032722291.1">
    <property type="nucleotide sequence ID" value="NZ_CP103351.1"/>
</dbReference>
<gene>
    <name evidence="2" type="ORF">J5227_02695</name>
    <name evidence="1" type="ORF">SC09_Contig17orf00415</name>
</gene>
<reference evidence="2" key="2">
    <citation type="submission" date="2021-03" db="EMBL/GenBank/DDBJ databases">
        <title>Isolation of Bacillus subtilis from fermented food sample.</title>
        <authorList>
            <person name="Lakshmanan V."/>
            <person name="Athira K."/>
            <person name="Rajagopal K."/>
        </authorList>
    </citation>
    <scope>NUCLEOTIDE SEQUENCE</scope>
    <source>
        <strain evidence="2">S1</strain>
    </source>
</reference>